<keyword evidence="1" id="KW-0732">Signal</keyword>
<evidence type="ECO:0000256" key="1">
    <source>
        <dbReference type="SAM" id="SignalP"/>
    </source>
</evidence>
<evidence type="ECO:0000313" key="4">
    <source>
        <dbReference type="Proteomes" id="UP000199648"/>
    </source>
</evidence>
<name>A0A1G5PRL8_9GAMM</name>
<dbReference type="InterPro" id="IPR013830">
    <property type="entry name" value="SGNH_hydro"/>
</dbReference>
<protein>
    <submittedName>
        <fullName evidence="3">Acyl-CoA thioesterase-1</fullName>
    </submittedName>
</protein>
<dbReference type="EMBL" id="FMWD01000002">
    <property type="protein sequence ID" value="SCZ51810.1"/>
    <property type="molecule type" value="Genomic_DNA"/>
</dbReference>
<dbReference type="GO" id="GO:0004622">
    <property type="term" value="F:phosphatidylcholine lysophospholipase activity"/>
    <property type="evidence" value="ECO:0007669"/>
    <property type="project" value="TreeGrafter"/>
</dbReference>
<feature type="chain" id="PRO_5011774979" evidence="1">
    <location>
        <begin position="26"/>
        <end position="219"/>
    </location>
</feature>
<feature type="domain" description="SGNH hydrolase-type esterase" evidence="2">
    <location>
        <begin position="33"/>
        <end position="190"/>
    </location>
</feature>
<evidence type="ECO:0000313" key="3">
    <source>
        <dbReference type="EMBL" id="SCZ51810.1"/>
    </source>
</evidence>
<evidence type="ECO:0000259" key="2">
    <source>
        <dbReference type="Pfam" id="PF13472"/>
    </source>
</evidence>
<dbReference type="InterPro" id="IPR036514">
    <property type="entry name" value="SGNH_hydro_sf"/>
</dbReference>
<keyword evidence="4" id="KW-1185">Reference proteome</keyword>
<dbReference type="AlphaFoldDB" id="A0A1G5PRL8"/>
<dbReference type="Proteomes" id="UP000199648">
    <property type="component" value="Unassembled WGS sequence"/>
</dbReference>
<dbReference type="InterPro" id="IPR051532">
    <property type="entry name" value="Ester_Hydrolysis_Enzymes"/>
</dbReference>
<gene>
    <name evidence="3" type="ORF">SAMN03097708_00593</name>
</gene>
<dbReference type="SUPFAM" id="SSF52266">
    <property type="entry name" value="SGNH hydrolase"/>
    <property type="match status" value="1"/>
</dbReference>
<proteinExistence type="predicted"/>
<dbReference type="Gene3D" id="3.40.50.1110">
    <property type="entry name" value="SGNH hydrolase"/>
    <property type="match status" value="1"/>
</dbReference>
<organism evidence="3 4">
    <name type="scientific">Thiohalomonas denitrificans</name>
    <dbReference type="NCBI Taxonomy" id="415747"/>
    <lineage>
        <taxon>Bacteria</taxon>
        <taxon>Pseudomonadati</taxon>
        <taxon>Pseudomonadota</taxon>
        <taxon>Gammaproteobacteria</taxon>
        <taxon>Thiohalomonadales</taxon>
        <taxon>Thiohalomonadaceae</taxon>
        <taxon>Thiohalomonas</taxon>
    </lineage>
</organism>
<dbReference type="PANTHER" id="PTHR30383">
    <property type="entry name" value="THIOESTERASE 1/PROTEASE 1/LYSOPHOSPHOLIPASE L1"/>
    <property type="match status" value="1"/>
</dbReference>
<reference evidence="3 4" key="1">
    <citation type="submission" date="2016-10" db="EMBL/GenBank/DDBJ databases">
        <authorList>
            <person name="de Groot N.N."/>
        </authorList>
    </citation>
    <scope>NUCLEOTIDE SEQUENCE [LARGE SCALE GENOMIC DNA]</scope>
    <source>
        <strain evidence="3 4">HLD2</strain>
    </source>
</reference>
<dbReference type="STRING" id="415747.SAMN03097708_00593"/>
<sequence length="219" mass="24195">MFIIRRTIMLLLLVCGTIAASPAESDERPALLVLGDSLSAAYGLPVEQGWVHLLARRLEEHGYPHRVANASSSGETSRGGRERLPALLEQYEPEVVVIELGGNDGLRGLPLERLQSNLAMMIRKAREAGARVLLVGMHMPPNYGPEYTRRFSTVYRELAEEVQVGLVPFLLEGVAGDNALMQPDGMHATASAQPTLLENVWEHLEPLLRETTENTETEY</sequence>
<accession>A0A1G5PRL8</accession>
<feature type="signal peptide" evidence="1">
    <location>
        <begin position="1"/>
        <end position="25"/>
    </location>
</feature>
<dbReference type="CDD" id="cd01822">
    <property type="entry name" value="Lysophospholipase_L1_like"/>
    <property type="match status" value="1"/>
</dbReference>
<dbReference type="Pfam" id="PF13472">
    <property type="entry name" value="Lipase_GDSL_2"/>
    <property type="match status" value="1"/>
</dbReference>
<dbReference type="PANTHER" id="PTHR30383:SF24">
    <property type="entry name" value="THIOESTERASE 1_PROTEASE 1_LYSOPHOSPHOLIPASE L1"/>
    <property type="match status" value="1"/>
</dbReference>